<comment type="caution">
    <text evidence="2">The sequence shown here is derived from an EMBL/GenBank/DDBJ whole genome shotgun (WGS) entry which is preliminary data.</text>
</comment>
<comment type="similarity">
    <text evidence="1">Belongs to the enoyl-CoA hydratase/isomerase family.</text>
</comment>
<evidence type="ECO:0000313" key="2">
    <source>
        <dbReference type="EMBL" id="MFC5751912.1"/>
    </source>
</evidence>
<dbReference type="InterPro" id="IPR051683">
    <property type="entry name" value="Enoyl-CoA_Hydratase/Isomerase"/>
</dbReference>
<dbReference type="CDD" id="cd06558">
    <property type="entry name" value="crotonase-like"/>
    <property type="match status" value="1"/>
</dbReference>
<proteinExistence type="inferred from homology"/>
<accession>A0ABW1AAA2</accession>
<dbReference type="EMBL" id="JBHSON010000077">
    <property type="protein sequence ID" value="MFC5751912.1"/>
    <property type="molecule type" value="Genomic_DNA"/>
</dbReference>
<evidence type="ECO:0000256" key="1">
    <source>
        <dbReference type="ARBA" id="ARBA00005254"/>
    </source>
</evidence>
<sequence length="257" mass="26502">MSTTIATEQDRRVLRITLNVPETRNALSTRMMGELSEAIRGAPGRGTRAVLLTGAGPAFCSGMDLRERSGGKAASGRPLMELVHAIGQVPVPVVAGVRGAARAGGLVLAAACDITVADARATFAMPEPLLGLVPEMTLAVLASRAPSAPLRRHVLTGTVFDAAAALQMGLISQVSPAGTFDQDIAGILDDLNRCSPDAVAATKRRLATALPPLENLLAAADASDAGFTAPHAREGVEAIREGRTPPWLTPPDQGQAP</sequence>
<gene>
    <name evidence="2" type="ORF">ACFPZN_40420</name>
</gene>
<dbReference type="PANTHER" id="PTHR42964:SF1">
    <property type="entry name" value="POLYKETIDE BIOSYNTHESIS ENOYL-COA HYDRATASE PKSH-RELATED"/>
    <property type="match status" value="1"/>
</dbReference>
<name>A0ABW1AAA2_9ACTN</name>
<evidence type="ECO:0000313" key="3">
    <source>
        <dbReference type="Proteomes" id="UP001596074"/>
    </source>
</evidence>
<dbReference type="Gene3D" id="3.90.226.10">
    <property type="entry name" value="2-enoyl-CoA Hydratase, Chain A, domain 1"/>
    <property type="match status" value="1"/>
</dbReference>
<keyword evidence="3" id="KW-1185">Reference proteome</keyword>
<reference evidence="3" key="1">
    <citation type="journal article" date="2019" name="Int. J. Syst. Evol. Microbiol.">
        <title>The Global Catalogue of Microorganisms (GCM) 10K type strain sequencing project: providing services to taxonomists for standard genome sequencing and annotation.</title>
        <authorList>
            <consortium name="The Broad Institute Genomics Platform"/>
            <consortium name="The Broad Institute Genome Sequencing Center for Infectious Disease"/>
            <person name="Wu L."/>
            <person name="Ma J."/>
        </authorList>
    </citation>
    <scope>NUCLEOTIDE SEQUENCE [LARGE SCALE GENOMIC DNA]</scope>
    <source>
        <strain evidence="3">KCTC 42087</strain>
    </source>
</reference>
<organism evidence="2 3">
    <name type="scientific">Actinomadura rugatobispora</name>
    <dbReference type="NCBI Taxonomy" id="1994"/>
    <lineage>
        <taxon>Bacteria</taxon>
        <taxon>Bacillati</taxon>
        <taxon>Actinomycetota</taxon>
        <taxon>Actinomycetes</taxon>
        <taxon>Streptosporangiales</taxon>
        <taxon>Thermomonosporaceae</taxon>
        <taxon>Actinomadura</taxon>
    </lineage>
</organism>
<dbReference type="Pfam" id="PF00378">
    <property type="entry name" value="ECH_1"/>
    <property type="match status" value="1"/>
</dbReference>
<protein>
    <submittedName>
        <fullName evidence="2">Enoyl-CoA hydratase/isomerase family protein</fullName>
    </submittedName>
</protein>
<dbReference type="Proteomes" id="UP001596074">
    <property type="component" value="Unassembled WGS sequence"/>
</dbReference>
<dbReference type="SUPFAM" id="SSF52096">
    <property type="entry name" value="ClpP/crotonase"/>
    <property type="match status" value="1"/>
</dbReference>
<dbReference type="InterPro" id="IPR029045">
    <property type="entry name" value="ClpP/crotonase-like_dom_sf"/>
</dbReference>
<dbReference type="PANTHER" id="PTHR42964">
    <property type="entry name" value="ENOYL-COA HYDRATASE"/>
    <property type="match status" value="1"/>
</dbReference>
<dbReference type="RefSeq" id="WP_378287874.1">
    <property type="nucleotide sequence ID" value="NZ_JBHSON010000077.1"/>
</dbReference>
<dbReference type="InterPro" id="IPR001753">
    <property type="entry name" value="Enoyl-CoA_hydra/iso"/>
</dbReference>